<dbReference type="KEGG" id="bgoe:IFJ75_17405"/>
<reference evidence="1" key="1">
    <citation type="submission" date="2020-09" db="EMBL/GenBank/DDBJ databases">
        <title>Brevundimonas sp. LVF2 isolated from a puddle in Goettingen, Germany.</title>
        <authorList>
            <person name="Friedrich I."/>
            <person name="Klassen A."/>
            <person name="Hannes N."/>
            <person name="Schneider D."/>
            <person name="Hertel R."/>
            <person name="Daniel R."/>
        </authorList>
    </citation>
    <scope>NUCLEOTIDE SEQUENCE</scope>
    <source>
        <strain evidence="1">LVF2</strain>
    </source>
</reference>
<dbReference type="EMBL" id="CP062222">
    <property type="protein sequence ID" value="QTC90977.1"/>
    <property type="molecule type" value="Genomic_DNA"/>
</dbReference>
<sequence>MEDKTELDNRNRDRVKEALNRIQSGDDDAFGDLVLSERVYNDLDIENIVLPSFNLDAVKSYLPYSDRIYVMVCPNCIRNDNINDYKKLVETGSIVPVLGSSYSSFDDEFVDITYSHNHVGGQEYFALRSLFAGGEGYARVCAHCVEERSTALKAQLLRKKLKGFPERSLNTLMMNLHPYIEPDFELLDKLEEMIVRRDSEGALSIMEMGWTLSQMRSANIFNSPVVISGTSYQQLPTGYSDQVDQTQRHAVKIQKTIGDGLGIQIPDGLELSQYIELASDFRPRIQALIQKIEDPSDSNKWQGSLDKEIINLNQEAAKLSKSMRYIALAAVVEFYKNNQIKLNTALVAASMSLGASALGCGVTAIAGTAGGAVLTTAATGIAGSRGWIGTGPAIERATRTFGNAVQPHIDSLIAKYVGSSPMAVSILSLKKDIGAAT</sequence>
<organism evidence="1 2">
    <name type="scientific">Brevundimonas goettingensis</name>
    <dbReference type="NCBI Taxonomy" id="2774190"/>
    <lineage>
        <taxon>Bacteria</taxon>
        <taxon>Pseudomonadati</taxon>
        <taxon>Pseudomonadota</taxon>
        <taxon>Alphaproteobacteria</taxon>
        <taxon>Caulobacterales</taxon>
        <taxon>Caulobacteraceae</taxon>
        <taxon>Brevundimonas</taxon>
    </lineage>
</organism>
<proteinExistence type="predicted"/>
<evidence type="ECO:0000313" key="2">
    <source>
        <dbReference type="Proteomes" id="UP000663918"/>
    </source>
</evidence>
<gene>
    <name evidence="1" type="ORF">IFJ75_17405</name>
</gene>
<evidence type="ECO:0000313" key="1">
    <source>
        <dbReference type="EMBL" id="QTC90977.1"/>
    </source>
</evidence>
<keyword evidence="2" id="KW-1185">Reference proteome</keyword>
<dbReference type="AlphaFoldDB" id="A0A975C143"/>
<dbReference type="Proteomes" id="UP000663918">
    <property type="component" value="Chromosome"/>
</dbReference>
<accession>A0A975C143</accession>
<protein>
    <submittedName>
        <fullName evidence="1">Uncharacterized protein</fullName>
    </submittedName>
</protein>
<name>A0A975C143_9CAUL</name>